<reference evidence="3 4" key="1">
    <citation type="submission" date="2014-11" db="EMBL/GenBank/DDBJ databases">
        <authorList>
            <person name="Zhu J."/>
            <person name="Qi W."/>
            <person name="Song R."/>
        </authorList>
    </citation>
    <scope>NUCLEOTIDE SEQUENCE [LARGE SCALE GENOMIC DNA]</scope>
</reference>
<evidence type="ECO:0000259" key="2">
    <source>
        <dbReference type="Pfam" id="PF12146"/>
    </source>
</evidence>
<dbReference type="PANTHER" id="PTHR12277:SF197">
    <property type="entry name" value="CHROMOSOME UNDETERMINED SCAFFOLD_38, WHOLE GENOME SHOTGUN SEQUENCE"/>
    <property type="match status" value="1"/>
</dbReference>
<feature type="region of interest" description="Disordered" evidence="1">
    <location>
        <begin position="755"/>
        <end position="846"/>
    </location>
</feature>
<protein>
    <recommendedName>
        <fullName evidence="2">Serine aminopeptidase S33 domain-containing protein</fullName>
    </recommendedName>
</protein>
<dbReference type="AlphaFoldDB" id="A0A0G4F486"/>
<dbReference type="InterPro" id="IPR022742">
    <property type="entry name" value="Hydrolase_4"/>
</dbReference>
<dbReference type="STRING" id="1169540.A0A0G4F486"/>
<feature type="compositionally biased region" description="Polar residues" evidence="1">
    <location>
        <begin position="756"/>
        <end position="772"/>
    </location>
</feature>
<feature type="compositionally biased region" description="Pro residues" evidence="1">
    <location>
        <begin position="434"/>
        <end position="456"/>
    </location>
</feature>
<dbReference type="InterPro" id="IPR029058">
    <property type="entry name" value="AB_hydrolase_fold"/>
</dbReference>
<name>A0A0G4F486_VITBC</name>
<gene>
    <name evidence="3" type="ORF">Vbra_14429</name>
</gene>
<dbReference type="OrthoDB" id="10249433at2759"/>
<dbReference type="PANTHER" id="PTHR12277">
    <property type="entry name" value="ALPHA/BETA HYDROLASE DOMAIN-CONTAINING PROTEIN"/>
    <property type="match status" value="1"/>
</dbReference>
<proteinExistence type="predicted"/>
<accession>A0A0G4F486</accession>
<organism evidence="3 4">
    <name type="scientific">Vitrella brassicaformis (strain CCMP3155)</name>
    <dbReference type="NCBI Taxonomy" id="1169540"/>
    <lineage>
        <taxon>Eukaryota</taxon>
        <taxon>Sar</taxon>
        <taxon>Alveolata</taxon>
        <taxon>Colpodellida</taxon>
        <taxon>Vitrellaceae</taxon>
        <taxon>Vitrella</taxon>
    </lineage>
</organism>
<keyword evidence="4" id="KW-1185">Reference proteome</keyword>
<dbReference type="Pfam" id="PF12146">
    <property type="entry name" value="Hydrolase_4"/>
    <property type="match status" value="1"/>
</dbReference>
<evidence type="ECO:0000313" key="4">
    <source>
        <dbReference type="Proteomes" id="UP000041254"/>
    </source>
</evidence>
<feature type="compositionally biased region" description="Basic and acidic residues" evidence="1">
    <location>
        <begin position="773"/>
        <end position="782"/>
    </location>
</feature>
<sequence>MNLRHLASWTEQFFHQRWETFVDRLVFPGRTTYKIQDFEELMWIPGTLDFGTATPETCIPCLYFPKHDARFVILYFHGNGEDLGRCRLFCRDLSEGFDTHVIAMEYPGYGIAPGKPNEEMVLRYAEACIRFLIERCGWDPCKIIVMGRSIGTGPALHLAARYDVFGAILVAPFVSIREVVKERMGGFAMGLISDRFNNLENIRHTACRVLFVHGQDDGMYSPKHSQMLEKHTPGKTILSTPEGMTHNVDLFSNVLYFASHACTLFPVPDYQFIPLYIPEDCFDPKWSPSWHPNLRWTPNHRRIPPPPRNIDDIPSPRDLNALSGSQRYVGVMEGEGEGEEWTGAIAPDDHRGHGYAGGLGGDCGEEKRAEGCSGAVVVRGGGVGGNGLPPPFDDMREPGEVFRQFSLGSDSSSSDGGGPPNSILYEFVMEQRIPPTPSQPPSLRPTPRKPPPPPAGEWPIHLDSIPSEEDTIVQPIPPTPACHPSQPNIRPPSPPLSSPRDHLMVSPRSSFLPFSGSLSSGNDYVVSSSALPVVKEDLGRERDEGSDSVGPIPAIADLLAEDAMEGRGRAYPLVQLASELEVNMPPPPSEPSRRRYPPKPIRRGELVSLSSPRPLPVSVPPDSDYYPTMPPADQAQTDRAIDYVMKHAHLPTEAAAKRPKQFVGRVGSPATTANTPENDRRVPSLHLPQRQGEMDGRRGGERSKPRYGGFFDPGWDPYAVAEDEYQARLDCLIEDVVGNLQDRFGSRCDNILSGLSAKSSPRINPNQAANNHPSRETTDSTRESLSLSNQPSHEGANTIGGIRAGDGLRRPNVTQASHNHGDIFRPASVSSGRSDKSGSGSSGASRDIMCALRSEQDTSKWSEDVAGSAIEESQRPVPHSLLVDTWGLHSTPMPPAAIDWGKSSSCPSQEPAASIPPMTVPPLGYPFNDMCVVPNDEREHHMMPRNEGQLCRVIDPPPHPLPAAVHSRCVSSSSSCCSALGSHGLSDAIGAFLDNESIAGG</sequence>
<feature type="compositionally biased region" description="Polar residues" evidence="1">
    <location>
        <begin position="783"/>
        <end position="792"/>
    </location>
</feature>
<evidence type="ECO:0000313" key="3">
    <source>
        <dbReference type="EMBL" id="CEM07063.1"/>
    </source>
</evidence>
<dbReference type="InParanoid" id="A0A0G4F486"/>
<dbReference type="Gene3D" id="3.40.50.1820">
    <property type="entry name" value="alpha/beta hydrolase"/>
    <property type="match status" value="1"/>
</dbReference>
<dbReference type="VEuPathDB" id="CryptoDB:Vbra_14429"/>
<feature type="region of interest" description="Disordered" evidence="1">
    <location>
        <begin position="433"/>
        <end position="504"/>
    </location>
</feature>
<dbReference type="EMBL" id="CDMY01000375">
    <property type="protein sequence ID" value="CEM07063.1"/>
    <property type="molecule type" value="Genomic_DNA"/>
</dbReference>
<dbReference type="SUPFAM" id="SSF53474">
    <property type="entry name" value="alpha/beta-Hydrolases"/>
    <property type="match status" value="1"/>
</dbReference>
<evidence type="ECO:0000256" key="1">
    <source>
        <dbReference type="SAM" id="MobiDB-lite"/>
    </source>
</evidence>
<feature type="region of interest" description="Disordered" evidence="1">
    <location>
        <begin position="581"/>
        <end position="624"/>
    </location>
</feature>
<feature type="domain" description="Serine aminopeptidase S33" evidence="2">
    <location>
        <begin position="69"/>
        <end position="192"/>
    </location>
</feature>
<feature type="compositionally biased region" description="Low complexity" evidence="1">
    <location>
        <begin position="828"/>
        <end position="845"/>
    </location>
</feature>
<dbReference type="Proteomes" id="UP000041254">
    <property type="component" value="Unassembled WGS sequence"/>
</dbReference>
<feature type="region of interest" description="Disordered" evidence="1">
    <location>
        <begin position="666"/>
        <end position="709"/>
    </location>
</feature>
<feature type="compositionally biased region" description="Basic and acidic residues" evidence="1">
    <location>
        <begin position="692"/>
        <end position="704"/>
    </location>
</feature>